<proteinExistence type="predicted"/>
<feature type="region of interest" description="Disordered" evidence="1">
    <location>
        <begin position="1"/>
        <end position="44"/>
    </location>
</feature>
<organism evidence="2 3">
    <name type="scientific">Candidatus Nomurabacteria bacterium GW2011_GWA2_43_15</name>
    <dbReference type="NCBI Taxonomy" id="1618738"/>
    <lineage>
        <taxon>Bacteria</taxon>
        <taxon>Candidatus Nomuraibacteriota</taxon>
    </lineage>
</organism>
<name>A0A0G1GMJ9_9BACT</name>
<reference evidence="2 3" key="1">
    <citation type="journal article" date="2015" name="Nature">
        <title>rRNA introns, odd ribosomes, and small enigmatic genomes across a large radiation of phyla.</title>
        <authorList>
            <person name="Brown C.T."/>
            <person name="Hug L.A."/>
            <person name="Thomas B.C."/>
            <person name="Sharon I."/>
            <person name="Castelle C.J."/>
            <person name="Singh A."/>
            <person name="Wilkins M.J."/>
            <person name="Williams K.H."/>
            <person name="Banfield J.F."/>
        </authorList>
    </citation>
    <scope>NUCLEOTIDE SEQUENCE [LARGE SCALE GENOMIC DNA]</scope>
</reference>
<sequence length="44" mass="4899">MDGEEDVLEEGGGEFKTDDEEGLDAPPEGIEDEFGLEDPDDRYH</sequence>
<accession>A0A0G1GMJ9</accession>
<evidence type="ECO:0000313" key="3">
    <source>
        <dbReference type="Proteomes" id="UP000034646"/>
    </source>
</evidence>
<protein>
    <submittedName>
        <fullName evidence="2">Uncharacterized protein</fullName>
    </submittedName>
</protein>
<dbReference type="Proteomes" id="UP000034646">
    <property type="component" value="Unassembled WGS sequence"/>
</dbReference>
<dbReference type="EMBL" id="LCFS01000016">
    <property type="protein sequence ID" value="KKS99958.1"/>
    <property type="molecule type" value="Genomic_DNA"/>
</dbReference>
<evidence type="ECO:0000256" key="1">
    <source>
        <dbReference type="SAM" id="MobiDB-lite"/>
    </source>
</evidence>
<dbReference type="AlphaFoldDB" id="A0A0G1GMJ9"/>
<comment type="caution">
    <text evidence="2">The sequence shown here is derived from an EMBL/GenBank/DDBJ whole genome shotgun (WGS) entry which is preliminary data.</text>
</comment>
<evidence type="ECO:0000313" key="2">
    <source>
        <dbReference type="EMBL" id="KKS99958.1"/>
    </source>
</evidence>
<gene>
    <name evidence="2" type="ORF">UV76_C0016G0010</name>
</gene>